<dbReference type="InterPro" id="IPR011020">
    <property type="entry name" value="HTTM-like"/>
</dbReference>
<keyword evidence="3 5" id="KW-1133">Transmembrane helix</keyword>
<dbReference type="PANTHER" id="PTHR39535:SF2">
    <property type="entry name" value="HTTM DOMAIN-CONTAINING PROTEIN"/>
    <property type="match status" value="1"/>
</dbReference>
<feature type="transmembrane region" description="Helical" evidence="5">
    <location>
        <begin position="173"/>
        <end position="192"/>
    </location>
</feature>
<keyword evidence="2 5" id="KW-0812">Transmembrane</keyword>
<feature type="transmembrane region" description="Helical" evidence="5">
    <location>
        <begin position="228"/>
        <end position="250"/>
    </location>
</feature>
<dbReference type="Pfam" id="PF04134">
    <property type="entry name" value="DCC1-like"/>
    <property type="match status" value="1"/>
</dbReference>
<protein>
    <recommendedName>
        <fullName evidence="6">HTTM-like domain-containing protein</fullName>
    </recommendedName>
</protein>
<dbReference type="AlphaFoldDB" id="A0A1Y6BSX2"/>
<gene>
    <name evidence="7" type="ORF">SAMN06296036_10647</name>
</gene>
<dbReference type="InterPro" id="IPR007263">
    <property type="entry name" value="DCC1-like"/>
</dbReference>
<dbReference type="GO" id="GO:0015035">
    <property type="term" value="F:protein-disulfide reductase activity"/>
    <property type="evidence" value="ECO:0007669"/>
    <property type="project" value="InterPro"/>
</dbReference>
<feature type="domain" description="HTTM-like" evidence="6">
    <location>
        <begin position="24"/>
        <end position="293"/>
    </location>
</feature>
<evidence type="ECO:0000259" key="6">
    <source>
        <dbReference type="SMART" id="SM00752"/>
    </source>
</evidence>
<evidence type="ECO:0000256" key="3">
    <source>
        <dbReference type="ARBA" id="ARBA00022989"/>
    </source>
</evidence>
<comment type="subcellular location">
    <subcellularLocation>
        <location evidence="1">Endomembrane system</location>
        <topology evidence="1">Multi-pass membrane protein</topology>
    </subcellularLocation>
</comment>
<dbReference type="SMART" id="SM00752">
    <property type="entry name" value="HTTM"/>
    <property type="match status" value="1"/>
</dbReference>
<evidence type="ECO:0000256" key="2">
    <source>
        <dbReference type="ARBA" id="ARBA00022692"/>
    </source>
</evidence>
<dbReference type="InterPro" id="IPR053934">
    <property type="entry name" value="HTTM_dom"/>
</dbReference>
<dbReference type="EMBL" id="FWZT01000006">
    <property type="protein sequence ID" value="SMF16570.1"/>
    <property type="molecule type" value="Genomic_DNA"/>
</dbReference>
<dbReference type="Pfam" id="PF05090">
    <property type="entry name" value="HTTM"/>
    <property type="match status" value="1"/>
</dbReference>
<accession>A0A1Y6BSX2</accession>
<feature type="transmembrane region" description="Helical" evidence="5">
    <location>
        <begin position="37"/>
        <end position="54"/>
    </location>
</feature>
<dbReference type="RefSeq" id="WP_132318045.1">
    <property type="nucleotide sequence ID" value="NZ_FWZT01000006.1"/>
</dbReference>
<dbReference type="OrthoDB" id="128729at2"/>
<evidence type="ECO:0000313" key="7">
    <source>
        <dbReference type="EMBL" id="SMF16570.1"/>
    </source>
</evidence>
<evidence type="ECO:0000256" key="1">
    <source>
        <dbReference type="ARBA" id="ARBA00004127"/>
    </source>
</evidence>
<reference evidence="8" key="1">
    <citation type="submission" date="2017-04" db="EMBL/GenBank/DDBJ databases">
        <authorList>
            <person name="Varghese N."/>
            <person name="Submissions S."/>
        </authorList>
    </citation>
    <scope>NUCLEOTIDE SEQUENCE [LARGE SCALE GENOMIC DNA]</scope>
    <source>
        <strain evidence="8">RKEM611</strain>
    </source>
</reference>
<evidence type="ECO:0000256" key="4">
    <source>
        <dbReference type="ARBA" id="ARBA00023136"/>
    </source>
</evidence>
<dbReference type="STRING" id="1513793.SAMN06296036_10647"/>
<name>A0A1Y6BSX2_9BACT</name>
<feature type="transmembrane region" description="Helical" evidence="5">
    <location>
        <begin position="388"/>
        <end position="409"/>
    </location>
</feature>
<dbReference type="Proteomes" id="UP000192907">
    <property type="component" value="Unassembled WGS sequence"/>
</dbReference>
<evidence type="ECO:0000256" key="5">
    <source>
        <dbReference type="SAM" id="Phobius"/>
    </source>
</evidence>
<dbReference type="PANTHER" id="PTHR39535">
    <property type="entry name" value="SPORULATION-DELAYING PROTEIN SDPB"/>
    <property type="match status" value="1"/>
</dbReference>
<evidence type="ECO:0000313" key="8">
    <source>
        <dbReference type="Proteomes" id="UP000192907"/>
    </source>
</evidence>
<dbReference type="InterPro" id="IPR052964">
    <property type="entry name" value="Sporulation_signal_mat"/>
</dbReference>
<feature type="transmembrane region" description="Helical" evidence="5">
    <location>
        <begin position="91"/>
        <end position="119"/>
    </location>
</feature>
<keyword evidence="4 5" id="KW-0472">Membrane</keyword>
<dbReference type="GO" id="GO:0012505">
    <property type="term" value="C:endomembrane system"/>
    <property type="evidence" value="ECO:0007669"/>
    <property type="project" value="UniProtKB-SubCell"/>
</dbReference>
<proteinExistence type="predicted"/>
<organism evidence="7 8">
    <name type="scientific">Pseudobacteriovorax antillogorgiicola</name>
    <dbReference type="NCBI Taxonomy" id="1513793"/>
    <lineage>
        <taxon>Bacteria</taxon>
        <taxon>Pseudomonadati</taxon>
        <taxon>Bdellovibrionota</taxon>
        <taxon>Oligoflexia</taxon>
        <taxon>Oligoflexales</taxon>
        <taxon>Pseudobacteriovoracaceae</taxon>
        <taxon>Pseudobacteriovorax</taxon>
    </lineage>
</organism>
<keyword evidence="8" id="KW-1185">Reference proteome</keyword>
<sequence length="425" mass="49676">MIPILQDFGKARVKLMDFIDRTMTVESHALTKKVFRIALYSWLFYHTAVLLPYMNEIWGPDSAFWRVPFVGGFDWLNRIMRLPLVENYYPIFLYSQLALLILGILGFWPRLIAVVIWYLTINISEHSFPLLDGGNNLTHLFLFYLLFINTSGKQQENPAGNHLHQLKVGLSNFAFFLARVQLVFVYLCAGWLKLNGQLWQSGMSLYYIFQNHDYSRPWYRDLLTSYEYIAVAGTYFAVLFQVSVPFLIWFRKTRPYVILCGLILHLGIAFGMGLFSFGMIMCLSYILFIPNEVLQRLFEGWKTEHKLVIGFDDSCRMCLRFSRILGLIDTKGRLIHDSANTPFNEALRKRSLHDRKTAMIAWDDYKQEYYSGFPAIVRIARKIPALSIFWPILGAMYYLGLGDILYNLFKRKHEICSEYSCELES</sequence>
<feature type="transmembrane region" description="Helical" evidence="5">
    <location>
        <begin position="262"/>
        <end position="288"/>
    </location>
</feature>